<sequence>MADQAGSKSFKNTARQMRRFAQYVDGMRQRQMAQMYEETAQA</sequence>
<comment type="caution">
    <text evidence="1">The sequence shown here is derived from an EMBL/GenBank/DDBJ whole genome shotgun (WGS) entry which is preliminary data.</text>
</comment>
<reference evidence="1 2" key="1">
    <citation type="submission" date="2021-03" db="EMBL/GenBank/DDBJ databases">
        <title>Sequencing the genomes of 1000 actinobacteria strains.</title>
        <authorList>
            <person name="Klenk H.-P."/>
        </authorList>
    </citation>
    <scope>NUCLEOTIDE SEQUENCE [LARGE SCALE GENOMIC DNA]</scope>
    <source>
        <strain evidence="1 2">DSM 15797</strain>
    </source>
</reference>
<dbReference type="Proteomes" id="UP001296993">
    <property type="component" value="Unassembled WGS sequence"/>
</dbReference>
<gene>
    <name evidence="1" type="ORF">JOF47_004318</name>
</gene>
<protein>
    <submittedName>
        <fullName evidence="1">Uncharacterized protein</fullName>
    </submittedName>
</protein>
<dbReference type="EMBL" id="JAGIOF010000004">
    <property type="protein sequence ID" value="MBP2388745.1"/>
    <property type="molecule type" value="Genomic_DNA"/>
</dbReference>
<evidence type="ECO:0000313" key="1">
    <source>
        <dbReference type="EMBL" id="MBP2388745.1"/>
    </source>
</evidence>
<proteinExistence type="predicted"/>
<evidence type="ECO:0000313" key="2">
    <source>
        <dbReference type="Proteomes" id="UP001296993"/>
    </source>
</evidence>
<keyword evidence="2" id="KW-1185">Reference proteome</keyword>
<dbReference type="RefSeq" id="WP_281070325.1">
    <property type="nucleotide sequence ID" value="NZ_BAAAJY010000004.1"/>
</dbReference>
<accession>A0ABS4XJW7</accession>
<name>A0ABS4XJW7_9MICC</name>
<organism evidence="1 2">
    <name type="scientific">Paeniglutamicibacter kerguelensis</name>
    <dbReference type="NCBI Taxonomy" id="254788"/>
    <lineage>
        <taxon>Bacteria</taxon>
        <taxon>Bacillati</taxon>
        <taxon>Actinomycetota</taxon>
        <taxon>Actinomycetes</taxon>
        <taxon>Micrococcales</taxon>
        <taxon>Micrococcaceae</taxon>
        <taxon>Paeniglutamicibacter</taxon>
    </lineage>
</organism>